<name>Q4SLA1_TETNG</name>
<protein>
    <submittedName>
        <fullName evidence="2">(spotted green pufferfish) hypothetical protein</fullName>
    </submittedName>
</protein>
<dbReference type="SMART" id="SM01277">
    <property type="entry name" value="MAGUK_N_PEST"/>
    <property type="match status" value="1"/>
</dbReference>
<feature type="domain" description="Disks large homologue 1 N-terminal PEST" evidence="1">
    <location>
        <begin position="3"/>
        <end position="83"/>
    </location>
</feature>
<comment type="caution">
    <text evidence="2">The sequence shown here is derived from an EMBL/GenBank/DDBJ whole genome shotgun (WGS) entry which is preliminary data.</text>
</comment>
<feature type="non-terminal residue" evidence="2">
    <location>
        <position position="1"/>
    </location>
</feature>
<organism evidence="2">
    <name type="scientific">Tetraodon nigroviridis</name>
    <name type="common">Spotted green pufferfish</name>
    <name type="synonym">Chelonodon nigroviridis</name>
    <dbReference type="NCBI Taxonomy" id="99883"/>
    <lineage>
        <taxon>Eukaryota</taxon>
        <taxon>Metazoa</taxon>
        <taxon>Chordata</taxon>
        <taxon>Craniata</taxon>
        <taxon>Vertebrata</taxon>
        <taxon>Euteleostomi</taxon>
        <taxon>Actinopterygii</taxon>
        <taxon>Neopterygii</taxon>
        <taxon>Teleostei</taxon>
        <taxon>Neoteleostei</taxon>
        <taxon>Acanthomorphata</taxon>
        <taxon>Eupercaria</taxon>
        <taxon>Tetraodontiformes</taxon>
        <taxon>Tetradontoidea</taxon>
        <taxon>Tetraodontidae</taxon>
        <taxon>Tetraodon</taxon>
    </lineage>
</organism>
<dbReference type="KEGG" id="tng:GSTEN00016332G001"/>
<dbReference type="AlphaFoldDB" id="Q4SLA1"/>
<evidence type="ECO:0000313" key="2">
    <source>
        <dbReference type="EMBL" id="CAF98581.1"/>
    </source>
</evidence>
<accession>Q4SLA1</accession>
<reference evidence="2" key="1">
    <citation type="journal article" date="2004" name="Nature">
        <title>Genome duplication in the teleost fish Tetraodon nigroviridis reveals the early vertebrate proto-karyotype.</title>
        <authorList>
            <person name="Jaillon O."/>
            <person name="Aury J.-M."/>
            <person name="Brunet F."/>
            <person name="Petit J.-L."/>
            <person name="Stange-Thomann N."/>
            <person name="Mauceli E."/>
            <person name="Bouneau L."/>
            <person name="Fischer C."/>
            <person name="Ozouf-Costaz C."/>
            <person name="Bernot A."/>
            <person name="Nicaud S."/>
            <person name="Jaffe D."/>
            <person name="Fisher S."/>
            <person name="Lutfalla G."/>
            <person name="Dossat C."/>
            <person name="Segurens B."/>
            <person name="Dasilva C."/>
            <person name="Salanoubat M."/>
            <person name="Levy M."/>
            <person name="Boudet N."/>
            <person name="Castellano S."/>
            <person name="Anthouard V."/>
            <person name="Jubin C."/>
            <person name="Castelli V."/>
            <person name="Katinka M."/>
            <person name="Vacherie B."/>
            <person name="Biemont C."/>
            <person name="Skalli Z."/>
            <person name="Cattolico L."/>
            <person name="Poulain J."/>
            <person name="De Berardinis V."/>
            <person name="Cruaud C."/>
            <person name="Duprat S."/>
            <person name="Brottier P."/>
            <person name="Coutanceau J.-P."/>
            <person name="Gouzy J."/>
            <person name="Parra G."/>
            <person name="Lardier G."/>
            <person name="Chapple C."/>
            <person name="McKernan K.J."/>
            <person name="McEwan P."/>
            <person name="Bosak S."/>
            <person name="Kellis M."/>
            <person name="Volff J.-N."/>
            <person name="Guigo R."/>
            <person name="Zody M.C."/>
            <person name="Mesirov J."/>
            <person name="Lindblad-Toh K."/>
            <person name="Birren B."/>
            <person name="Nusbaum C."/>
            <person name="Kahn D."/>
            <person name="Robinson-Rechavi M."/>
            <person name="Laudet V."/>
            <person name="Schachter V."/>
            <person name="Quetier F."/>
            <person name="Saurin W."/>
            <person name="Scarpelli C."/>
            <person name="Wincker P."/>
            <person name="Lander E.S."/>
            <person name="Weissenbach J."/>
            <person name="Roest Crollius H."/>
        </authorList>
    </citation>
    <scope>NUCLEOTIDE SEQUENCE [LARGE SCALE GENOMIC DNA]</scope>
</reference>
<dbReference type="OrthoDB" id="78824at2759"/>
<gene>
    <name evidence="2" type="ORF">GSTENG00016332001</name>
</gene>
<dbReference type="EMBL" id="CAAE01014557">
    <property type="protein sequence ID" value="CAF98581.1"/>
    <property type="molecule type" value="Genomic_DNA"/>
</dbReference>
<dbReference type="InterPro" id="IPR019590">
    <property type="entry name" value="DLG1_PEST_dom"/>
</dbReference>
<reference evidence="2" key="2">
    <citation type="submission" date="2004-02" db="EMBL/GenBank/DDBJ databases">
        <authorList>
            <consortium name="Genoscope"/>
            <consortium name="Whitehead Institute Centre for Genome Research"/>
        </authorList>
    </citation>
    <scope>NUCLEOTIDE SEQUENCE</scope>
</reference>
<sequence>HLQQYNYQNDDSPPHEPGFLRLTSEVTPELVHVSEKNLSEIENVHGYVSHAHISPLKSADKEHSVQMDSSLSHLRCDCRPEHVISPVAMFASIWYAKKLGRRLVQSSRKAKLLKDEVSLKECILYRCAGLG</sequence>
<evidence type="ECO:0000259" key="1">
    <source>
        <dbReference type="SMART" id="SM01277"/>
    </source>
</evidence>
<proteinExistence type="predicted"/>
<dbReference type="Pfam" id="PF10608">
    <property type="entry name" value="MAGUK_N_PEST"/>
    <property type="match status" value="1"/>
</dbReference>